<dbReference type="GO" id="GO:0110051">
    <property type="term" value="P:metabolite repair"/>
    <property type="evidence" value="ECO:0007669"/>
    <property type="project" value="TreeGrafter"/>
</dbReference>
<feature type="binding site" evidence="6">
    <location>
        <position position="114"/>
    </location>
    <ligand>
        <name>(6S)-NADPHX</name>
        <dbReference type="ChEBI" id="CHEBI:64076"/>
    </ligand>
</feature>
<comment type="function">
    <text evidence="6">Catalyzes the dehydration of the S-form of NAD(P)HX at the expense of ADP, which is converted to AMP. Together with NAD(P)HX epimerase, which catalyzes the epimerization of the S- and R-forms, the enzyme allows the repair of both epimers of NAD(P)HX, a damaged form of NAD(P)H that is a result of enzymatic or heat-dependent hydration.</text>
</comment>
<dbReference type="EC" id="4.2.1.136" evidence="6"/>
<dbReference type="PROSITE" id="PS51383">
    <property type="entry name" value="YJEF_C_3"/>
    <property type="match status" value="1"/>
</dbReference>
<dbReference type="GO" id="GO:0046496">
    <property type="term" value="P:nicotinamide nucleotide metabolic process"/>
    <property type="evidence" value="ECO:0007669"/>
    <property type="project" value="UniProtKB-UniRule"/>
</dbReference>
<dbReference type="HAMAP" id="MF_01965">
    <property type="entry name" value="NADHX_dehydratase"/>
    <property type="match status" value="1"/>
</dbReference>
<comment type="caution">
    <text evidence="8">The sequence shown here is derived from an EMBL/GenBank/DDBJ whole genome shotgun (WGS) entry which is preliminary data.</text>
</comment>
<dbReference type="InterPro" id="IPR000631">
    <property type="entry name" value="CARKD"/>
</dbReference>
<sequence>MSCRQLDEAWLKRHPLPAIAQGADKNSRGRVLVVGGAEFVPGALRLTGEAALRAGAGKLQMATVLSSAMSLGVLVPEAAMIALPADEDGEIAPAAAEILKDRITACDTIILGPGMSTGKAARAFVASLFDSLDFPGSLILDAAALVSLRHFGPSRWRVSKDAIFTPHHGEMAALSGLPIEEIKARPAAIAVEMAARWSAVILLKGDISYLAQPDGRCLIYEGGCVGLGTGGSGDVLAGLIGGLASRGATAFQAAAWGAWIHGKAGNILAETIGEVGFLARELLPLIPALIEKTMRTQGSGEDVLP</sequence>
<evidence type="ECO:0000313" key="9">
    <source>
        <dbReference type="Proteomes" id="UP000249066"/>
    </source>
</evidence>
<dbReference type="Proteomes" id="UP000249066">
    <property type="component" value="Unassembled WGS sequence"/>
</dbReference>
<keyword evidence="1 6" id="KW-0547">Nucleotide-binding</keyword>
<dbReference type="GO" id="GO:0005524">
    <property type="term" value="F:ATP binding"/>
    <property type="evidence" value="ECO:0007669"/>
    <property type="project" value="UniProtKB-KW"/>
</dbReference>
<reference evidence="8 9" key="1">
    <citation type="submission" date="2017-08" db="EMBL/GenBank/DDBJ databases">
        <title>Infants hospitalized years apart are colonized by the same room-sourced microbial strains.</title>
        <authorList>
            <person name="Brooks B."/>
            <person name="Olm M.R."/>
            <person name="Firek B.A."/>
            <person name="Baker R."/>
            <person name="Thomas B.C."/>
            <person name="Morowitz M.J."/>
            <person name="Banfield J.F."/>
        </authorList>
    </citation>
    <scope>NUCLEOTIDE SEQUENCE [LARGE SCALE GENOMIC DNA]</scope>
    <source>
        <strain evidence="8">S2_018_000_R2_101</strain>
    </source>
</reference>
<feature type="domain" description="YjeF C-terminal" evidence="7">
    <location>
        <begin position="8"/>
        <end position="293"/>
    </location>
</feature>
<dbReference type="PROSITE" id="PS01050">
    <property type="entry name" value="YJEF_C_2"/>
    <property type="match status" value="1"/>
</dbReference>
<comment type="subunit">
    <text evidence="6">Homotetramer.</text>
</comment>
<protein>
    <recommendedName>
        <fullName evidence="6">ADP-dependent (S)-NAD(P)H-hydrate dehydratase</fullName>
        <ecNumber evidence="6">4.2.1.136</ecNumber>
    </recommendedName>
    <alternativeName>
        <fullName evidence="6">ADP-dependent NAD(P)HX dehydratase</fullName>
    </alternativeName>
</protein>
<evidence type="ECO:0000259" key="7">
    <source>
        <dbReference type="PROSITE" id="PS51383"/>
    </source>
</evidence>
<dbReference type="PANTHER" id="PTHR12592">
    <property type="entry name" value="ATP-DEPENDENT (S)-NAD(P)H-HYDRATE DEHYDRATASE FAMILY MEMBER"/>
    <property type="match status" value="1"/>
</dbReference>
<keyword evidence="3 6" id="KW-0521">NADP</keyword>
<accession>A0A2W5A1P5</accession>
<dbReference type="Pfam" id="PF01256">
    <property type="entry name" value="Carb_kinase"/>
    <property type="match status" value="1"/>
</dbReference>
<comment type="catalytic activity">
    <reaction evidence="6">
        <text>(6S)-NADPHX + ADP = AMP + phosphate + NADPH + H(+)</text>
        <dbReference type="Rhea" id="RHEA:32235"/>
        <dbReference type="ChEBI" id="CHEBI:15378"/>
        <dbReference type="ChEBI" id="CHEBI:43474"/>
        <dbReference type="ChEBI" id="CHEBI:57783"/>
        <dbReference type="ChEBI" id="CHEBI:64076"/>
        <dbReference type="ChEBI" id="CHEBI:456215"/>
        <dbReference type="ChEBI" id="CHEBI:456216"/>
        <dbReference type="EC" id="4.2.1.136"/>
    </reaction>
</comment>
<dbReference type="AlphaFoldDB" id="A0A2W5A1P5"/>
<dbReference type="SUPFAM" id="SSF53613">
    <property type="entry name" value="Ribokinase-like"/>
    <property type="match status" value="1"/>
</dbReference>
<dbReference type="GO" id="GO:0052856">
    <property type="term" value="F:NAD(P)HX epimerase activity"/>
    <property type="evidence" value="ECO:0007669"/>
    <property type="project" value="TreeGrafter"/>
</dbReference>
<evidence type="ECO:0000256" key="5">
    <source>
        <dbReference type="ARBA" id="ARBA00023239"/>
    </source>
</evidence>
<evidence type="ECO:0000256" key="2">
    <source>
        <dbReference type="ARBA" id="ARBA00022840"/>
    </source>
</evidence>
<evidence type="ECO:0000256" key="4">
    <source>
        <dbReference type="ARBA" id="ARBA00023027"/>
    </source>
</evidence>
<keyword evidence="4 6" id="KW-0520">NAD</keyword>
<feature type="binding site" evidence="6">
    <location>
        <begin position="204"/>
        <end position="208"/>
    </location>
    <ligand>
        <name>AMP</name>
        <dbReference type="ChEBI" id="CHEBI:456215"/>
    </ligand>
</feature>
<evidence type="ECO:0000256" key="6">
    <source>
        <dbReference type="HAMAP-Rule" id="MF_01965"/>
    </source>
</evidence>
<keyword evidence="5 6" id="KW-0456">Lyase</keyword>
<feature type="binding site" evidence="6">
    <location>
        <position position="43"/>
    </location>
    <ligand>
        <name>(6S)-NADPHX</name>
        <dbReference type="ChEBI" id="CHEBI:64076"/>
    </ligand>
</feature>
<name>A0A2W5A1P5_9SPHN</name>
<evidence type="ECO:0000313" key="8">
    <source>
        <dbReference type="EMBL" id="PZO88504.1"/>
    </source>
</evidence>
<evidence type="ECO:0000256" key="1">
    <source>
        <dbReference type="ARBA" id="ARBA00022741"/>
    </source>
</evidence>
<feature type="binding site" evidence="6">
    <location>
        <position position="234"/>
    </location>
    <ligand>
        <name>(6S)-NADPHX</name>
        <dbReference type="ChEBI" id="CHEBI:64076"/>
    </ligand>
</feature>
<dbReference type="NCBIfam" id="TIGR00196">
    <property type="entry name" value="yjeF_cterm"/>
    <property type="match status" value="1"/>
</dbReference>
<gene>
    <name evidence="6" type="primary">nnrD</name>
    <name evidence="8" type="ORF">DI623_12565</name>
</gene>
<dbReference type="CDD" id="cd01171">
    <property type="entry name" value="YXKO-related"/>
    <property type="match status" value="1"/>
</dbReference>
<comment type="catalytic activity">
    <reaction evidence="6">
        <text>(6S)-NADHX + ADP = AMP + phosphate + NADH + H(+)</text>
        <dbReference type="Rhea" id="RHEA:32223"/>
        <dbReference type="ChEBI" id="CHEBI:15378"/>
        <dbReference type="ChEBI" id="CHEBI:43474"/>
        <dbReference type="ChEBI" id="CHEBI:57945"/>
        <dbReference type="ChEBI" id="CHEBI:64074"/>
        <dbReference type="ChEBI" id="CHEBI:456215"/>
        <dbReference type="ChEBI" id="CHEBI:456216"/>
        <dbReference type="EC" id="4.2.1.136"/>
    </reaction>
</comment>
<dbReference type="InterPro" id="IPR029056">
    <property type="entry name" value="Ribokinase-like"/>
</dbReference>
<dbReference type="GO" id="GO:0052855">
    <property type="term" value="F:ADP-dependent NAD(P)H-hydrate dehydratase activity"/>
    <property type="evidence" value="ECO:0007669"/>
    <property type="project" value="UniProtKB-UniRule"/>
</dbReference>
<feature type="binding site" evidence="6">
    <location>
        <position position="167"/>
    </location>
    <ligand>
        <name>(6S)-NADPHX</name>
        <dbReference type="ChEBI" id="CHEBI:64076"/>
    </ligand>
</feature>
<dbReference type="Gene3D" id="3.40.1190.20">
    <property type="match status" value="1"/>
</dbReference>
<proteinExistence type="inferred from homology"/>
<organism evidence="8 9">
    <name type="scientific">Sphingomonas sanxanigenens</name>
    <dbReference type="NCBI Taxonomy" id="397260"/>
    <lineage>
        <taxon>Bacteria</taxon>
        <taxon>Pseudomonadati</taxon>
        <taxon>Pseudomonadota</taxon>
        <taxon>Alphaproteobacteria</taxon>
        <taxon>Sphingomonadales</taxon>
        <taxon>Sphingomonadaceae</taxon>
        <taxon>Sphingomonas</taxon>
    </lineage>
</organism>
<dbReference type="PANTHER" id="PTHR12592:SF0">
    <property type="entry name" value="ATP-DEPENDENT (S)-NAD(P)H-HYDRATE DEHYDRATASE"/>
    <property type="match status" value="1"/>
</dbReference>
<comment type="similarity">
    <text evidence="6">Belongs to the NnrD/CARKD family.</text>
</comment>
<evidence type="ECO:0000256" key="3">
    <source>
        <dbReference type="ARBA" id="ARBA00022857"/>
    </source>
</evidence>
<dbReference type="EMBL" id="QFNN01000089">
    <property type="protein sequence ID" value="PZO88504.1"/>
    <property type="molecule type" value="Genomic_DNA"/>
</dbReference>
<keyword evidence="2 6" id="KW-0067">ATP-binding</keyword>
<feature type="binding site" evidence="6">
    <location>
        <position position="233"/>
    </location>
    <ligand>
        <name>AMP</name>
        <dbReference type="ChEBI" id="CHEBI:456215"/>
    </ligand>
</feature>
<comment type="cofactor">
    <cofactor evidence="6">
        <name>Mg(2+)</name>
        <dbReference type="ChEBI" id="CHEBI:18420"/>
    </cofactor>
</comment>
<dbReference type="InterPro" id="IPR017953">
    <property type="entry name" value="Carbohydrate_kinase_pred_CS"/>
</dbReference>